<dbReference type="OrthoDB" id="9799601at2"/>
<dbReference type="AlphaFoldDB" id="A0A4R1B7X5"/>
<reference evidence="4 5" key="1">
    <citation type="submission" date="2019-03" db="EMBL/GenBank/DDBJ databases">
        <title>Genome sequence of Thiobacillaceae bacterium LSR1, a sulfur-oxidizing bacterium isolated from freshwater sediment.</title>
        <authorList>
            <person name="Li S."/>
        </authorList>
    </citation>
    <scope>NUCLEOTIDE SEQUENCE [LARGE SCALE GENOMIC DNA]</scope>
    <source>
        <strain evidence="4 5">LSR1</strain>
    </source>
</reference>
<organism evidence="4 5">
    <name type="scientific">Parasulfuritortus cantonensis</name>
    <dbReference type="NCBI Taxonomy" id="2528202"/>
    <lineage>
        <taxon>Bacteria</taxon>
        <taxon>Pseudomonadati</taxon>
        <taxon>Pseudomonadota</taxon>
        <taxon>Betaproteobacteria</taxon>
        <taxon>Nitrosomonadales</taxon>
        <taxon>Thiobacillaceae</taxon>
        <taxon>Parasulfuritortus</taxon>
    </lineage>
</organism>
<dbReference type="InterPro" id="IPR016181">
    <property type="entry name" value="Acyl_CoA_acyltransferase"/>
</dbReference>
<sequence length="172" mass="19129">MKIEVSKLRQDEAEAVAGLAHAVWPVCYAGIISPGQIDYMLEQRYKPALVRQLLARGDLWLAARADVELVGFAHAYPLDNGDYKLDKLYVATDWQRLGIGGELIRATADYARRHGRERLILRVNRQNDKAIKAYLKHGFTVATVVIEDIGDGFVMDDYVMAMALATPAGEPA</sequence>
<dbReference type="PROSITE" id="PS51186">
    <property type="entry name" value="GNAT"/>
    <property type="match status" value="1"/>
</dbReference>
<accession>A0A4R1B7X5</accession>
<dbReference type="PANTHER" id="PTHR43877">
    <property type="entry name" value="AMINOALKYLPHOSPHONATE N-ACETYLTRANSFERASE-RELATED-RELATED"/>
    <property type="match status" value="1"/>
</dbReference>
<keyword evidence="2" id="KW-0012">Acyltransferase</keyword>
<evidence type="ECO:0000313" key="5">
    <source>
        <dbReference type="Proteomes" id="UP000295443"/>
    </source>
</evidence>
<evidence type="ECO:0000259" key="3">
    <source>
        <dbReference type="PROSITE" id="PS51186"/>
    </source>
</evidence>
<name>A0A4R1B7X5_9PROT</name>
<evidence type="ECO:0000256" key="2">
    <source>
        <dbReference type="ARBA" id="ARBA00023315"/>
    </source>
</evidence>
<gene>
    <name evidence="4" type="ORF">EZJ19_11245</name>
</gene>
<feature type="domain" description="N-acetyltransferase" evidence="3">
    <location>
        <begin position="3"/>
        <end position="165"/>
    </location>
</feature>
<protein>
    <submittedName>
        <fullName evidence="4">GNAT family N-acetyltransferase</fullName>
    </submittedName>
</protein>
<dbReference type="EMBL" id="SJZB01000042">
    <property type="protein sequence ID" value="TCJ12808.1"/>
    <property type="molecule type" value="Genomic_DNA"/>
</dbReference>
<dbReference type="CDD" id="cd04301">
    <property type="entry name" value="NAT_SF"/>
    <property type="match status" value="1"/>
</dbReference>
<comment type="caution">
    <text evidence="4">The sequence shown here is derived from an EMBL/GenBank/DDBJ whole genome shotgun (WGS) entry which is preliminary data.</text>
</comment>
<keyword evidence="1 4" id="KW-0808">Transferase</keyword>
<proteinExistence type="predicted"/>
<dbReference type="Gene3D" id="3.40.630.30">
    <property type="match status" value="1"/>
</dbReference>
<dbReference type="InterPro" id="IPR000182">
    <property type="entry name" value="GNAT_dom"/>
</dbReference>
<dbReference type="Pfam" id="PF00583">
    <property type="entry name" value="Acetyltransf_1"/>
    <property type="match status" value="1"/>
</dbReference>
<dbReference type="RefSeq" id="WP_131447614.1">
    <property type="nucleotide sequence ID" value="NZ_SJZB01000042.1"/>
</dbReference>
<dbReference type="SUPFAM" id="SSF55729">
    <property type="entry name" value="Acyl-CoA N-acyltransferases (Nat)"/>
    <property type="match status" value="1"/>
</dbReference>
<dbReference type="Proteomes" id="UP000295443">
    <property type="component" value="Unassembled WGS sequence"/>
</dbReference>
<dbReference type="InterPro" id="IPR050832">
    <property type="entry name" value="Bact_Acetyltransf"/>
</dbReference>
<evidence type="ECO:0000313" key="4">
    <source>
        <dbReference type="EMBL" id="TCJ12808.1"/>
    </source>
</evidence>
<evidence type="ECO:0000256" key="1">
    <source>
        <dbReference type="ARBA" id="ARBA00022679"/>
    </source>
</evidence>
<keyword evidence="5" id="KW-1185">Reference proteome</keyword>
<dbReference type="GO" id="GO:0016747">
    <property type="term" value="F:acyltransferase activity, transferring groups other than amino-acyl groups"/>
    <property type="evidence" value="ECO:0007669"/>
    <property type="project" value="InterPro"/>
</dbReference>